<protein>
    <submittedName>
        <fullName evidence="1">Uncharacterized protein</fullName>
    </submittedName>
</protein>
<dbReference type="Proteomes" id="UP000054776">
    <property type="component" value="Unassembled WGS sequence"/>
</dbReference>
<dbReference type="EMBL" id="JYDH01000701">
    <property type="protein sequence ID" value="KRY25839.1"/>
    <property type="molecule type" value="Genomic_DNA"/>
</dbReference>
<proteinExistence type="predicted"/>
<reference evidence="1 2" key="1">
    <citation type="submission" date="2015-01" db="EMBL/GenBank/DDBJ databases">
        <title>Evolution of Trichinella species and genotypes.</title>
        <authorList>
            <person name="Korhonen P.K."/>
            <person name="Edoardo P."/>
            <person name="Giuseppe L.R."/>
            <person name="Gasser R.B."/>
        </authorList>
    </citation>
    <scope>NUCLEOTIDE SEQUENCE [LARGE SCALE GENOMIC DNA]</scope>
    <source>
        <strain evidence="1">ISS3</strain>
    </source>
</reference>
<dbReference type="STRING" id="6334.A0A0V1ALZ1"/>
<name>A0A0V1ALZ1_TRISP</name>
<evidence type="ECO:0000313" key="2">
    <source>
        <dbReference type="Proteomes" id="UP000054776"/>
    </source>
</evidence>
<dbReference type="Gene3D" id="1.25.40.180">
    <property type="match status" value="1"/>
</dbReference>
<evidence type="ECO:0000313" key="1">
    <source>
        <dbReference type="EMBL" id="KRY25839.1"/>
    </source>
</evidence>
<dbReference type="AlphaFoldDB" id="A0A0V1ALZ1"/>
<dbReference type="OrthoDB" id="10333668at2759"/>
<accession>A0A0V1ALZ1</accession>
<organism evidence="1 2">
    <name type="scientific">Trichinella spiralis</name>
    <name type="common">Trichina worm</name>
    <dbReference type="NCBI Taxonomy" id="6334"/>
    <lineage>
        <taxon>Eukaryota</taxon>
        <taxon>Metazoa</taxon>
        <taxon>Ecdysozoa</taxon>
        <taxon>Nematoda</taxon>
        <taxon>Enoplea</taxon>
        <taxon>Dorylaimia</taxon>
        <taxon>Trichinellida</taxon>
        <taxon>Trichinellidae</taxon>
        <taxon>Trichinella</taxon>
    </lineage>
</organism>
<sequence length="59" mass="7013">MRAELEGEFEEQSASTKRHSIGVMRLIGKLFVWRMITLNIFCEGFMNRVYTLTAYCFTW</sequence>
<keyword evidence="2" id="KW-1185">Reference proteome</keyword>
<gene>
    <name evidence="1" type="ORF">T01_11404</name>
</gene>
<comment type="caution">
    <text evidence="1">The sequence shown here is derived from an EMBL/GenBank/DDBJ whole genome shotgun (WGS) entry which is preliminary data.</text>
</comment>
<dbReference type="InParanoid" id="A0A0V1ALZ1"/>